<dbReference type="SMART" id="SM01132">
    <property type="entry name" value="DIL"/>
    <property type="match status" value="1"/>
</dbReference>
<dbReference type="GO" id="GO:0007165">
    <property type="term" value="P:signal transduction"/>
    <property type="evidence" value="ECO:0007669"/>
    <property type="project" value="InterPro"/>
</dbReference>
<dbReference type="PROSITE" id="PS51126">
    <property type="entry name" value="DILUTE"/>
    <property type="match status" value="1"/>
</dbReference>
<feature type="compositionally biased region" description="Basic and acidic residues" evidence="2">
    <location>
        <begin position="1488"/>
        <end position="1502"/>
    </location>
</feature>
<dbReference type="Gene3D" id="2.60.200.20">
    <property type="match status" value="1"/>
</dbReference>
<dbReference type="InterPro" id="IPR001478">
    <property type="entry name" value="PDZ"/>
</dbReference>
<dbReference type="InterPro" id="IPR037977">
    <property type="entry name" value="CBD_Afadin"/>
</dbReference>
<protein>
    <recommendedName>
        <fullName evidence="8">Afadin</fullName>
    </recommendedName>
</protein>
<dbReference type="Pfam" id="PF00595">
    <property type="entry name" value="PDZ"/>
    <property type="match status" value="1"/>
</dbReference>
<dbReference type="Gene3D" id="3.10.20.90">
    <property type="entry name" value="Phosphatidylinositol 3-kinase Catalytic Subunit, Chain A, domain 1"/>
    <property type="match status" value="2"/>
</dbReference>
<dbReference type="SUPFAM" id="SSF54236">
    <property type="entry name" value="Ubiquitin-like"/>
    <property type="match status" value="2"/>
</dbReference>
<dbReference type="CDD" id="cd06789">
    <property type="entry name" value="PDZ_AFDN-like"/>
    <property type="match status" value="1"/>
</dbReference>
<keyword evidence="1" id="KW-0130">Cell adhesion</keyword>
<feature type="region of interest" description="Disordered" evidence="2">
    <location>
        <begin position="1391"/>
        <end position="1459"/>
    </location>
</feature>
<feature type="region of interest" description="Disordered" evidence="2">
    <location>
        <begin position="162"/>
        <end position="190"/>
    </location>
</feature>
<evidence type="ECO:0000259" key="5">
    <source>
        <dbReference type="PROSITE" id="PS51126"/>
    </source>
</evidence>
<feature type="region of interest" description="Disordered" evidence="2">
    <location>
        <begin position="1739"/>
        <end position="1801"/>
    </location>
</feature>
<feature type="compositionally biased region" description="Low complexity" evidence="2">
    <location>
        <begin position="1401"/>
        <end position="1412"/>
    </location>
</feature>
<dbReference type="Pfam" id="PF01843">
    <property type="entry name" value="DIL"/>
    <property type="match status" value="1"/>
</dbReference>
<evidence type="ECO:0008006" key="8">
    <source>
        <dbReference type="Google" id="ProtNLM"/>
    </source>
</evidence>
<dbReference type="VEuPathDB" id="VectorBase:ACMO_010343"/>
<dbReference type="InterPro" id="IPR028842">
    <property type="entry name" value="Afadin"/>
</dbReference>
<feature type="compositionally biased region" description="Basic residues" evidence="2">
    <location>
        <begin position="1754"/>
        <end position="1766"/>
    </location>
</feature>
<dbReference type="FunFam" id="3.10.20.90:FF:000033">
    <property type="entry name" value="afadin isoform X1"/>
    <property type="match status" value="1"/>
</dbReference>
<feature type="region of interest" description="Disordered" evidence="2">
    <location>
        <begin position="1999"/>
        <end position="2019"/>
    </location>
</feature>
<dbReference type="FunFam" id="2.30.42.10:FF:000032">
    <property type="entry name" value="Afadin isoform A"/>
    <property type="match status" value="1"/>
</dbReference>
<dbReference type="SUPFAM" id="SSF50156">
    <property type="entry name" value="PDZ domain-like"/>
    <property type="match status" value="1"/>
</dbReference>
<evidence type="ECO:0000256" key="2">
    <source>
        <dbReference type="SAM" id="MobiDB-lite"/>
    </source>
</evidence>
<dbReference type="GO" id="GO:0005912">
    <property type="term" value="C:adherens junction"/>
    <property type="evidence" value="ECO:0007669"/>
    <property type="project" value="TreeGrafter"/>
</dbReference>
<keyword evidence="7" id="KW-1185">Reference proteome</keyword>
<evidence type="ECO:0000259" key="3">
    <source>
        <dbReference type="PROSITE" id="PS50106"/>
    </source>
</evidence>
<feature type="compositionally biased region" description="Basic and acidic residues" evidence="2">
    <location>
        <begin position="1681"/>
        <end position="1696"/>
    </location>
</feature>
<dbReference type="SMART" id="SM00314">
    <property type="entry name" value="RA"/>
    <property type="match status" value="2"/>
</dbReference>
<dbReference type="InterPro" id="IPR036034">
    <property type="entry name" value="PDZ_sf"/>
</dbReference>
<reference key="1">
    <citation type="journal article" date="2019" name="Genes (Basel)">
        <title>A High-Quality De novo Genome Assembly from a Single Mosquito Using PacBio Sequencing.</title>
        <authorList>
            <person name="Kingan S.B."/>
            <person name="Heaton H."/>
            <person name="Cudini J."/>
            <person name="Lambert C.C."/>
            <person name="Baybayan P."/>
            <person name="Galvin B.D."/>
            <person name="Durbin R."/>
            <person name="Korlach J."/>
            <person name="Lawniczak M.K.N."/>
        </authorList>
    </citation>
    <scope>NUCLEOTIDE SEQUENCE [LARGE SCALE GENOMIC DNA]</scope>
    <source>
        <strain>Mali-NIH</strain>
    </source>
</reference>
<feature type="domain" description="Ras-associating" evidence="4">
    <location>
        <begin position="40"/>
        <end position="134"/>
    </location>
</feature>
<dbReference type="EnsemblMetazoa" id="ACON004039-RB">
    <property type="protein sequence ID" value="ACON004039-PB"/>
    <property type="gene ID" value="ACON004039"/>
</dbReference>
<evidence type="ECO:0000313" key="7">
    <source>
        <dbReference type="Proteomes" id="UP001105220"/>
    </source>
</evidence>
<accession>A0A6E8VHY5</accession>
<dbReference type="InterPro" id="IPR000253">
    <property type="entry name" value="FHA_dom"/>
</dbReference>
<dbReference type="InterPro" id="IPR002710">
    <property type="entry name" value="Dilute_dom"/>
</dbReference>
<dbReference type="PANTHER" id="PTHR10398">
    <property type="entry name" value="AFADIN"/>
    <property type="match status" value="1"/>
</dbReference>
<organism evidence="6 7">
    <name type="scientific">Anopheles coluzzii</name>
    <name type="common">African malaria mosquito</name>
    <dbReference type="NCBI Taxonomy" id="1518534"/>
    <lineage>
        <taxon>Eukaryota</taxon>
        <taxon>Metazoa</taxon>
        <taxon>Ecdysozoa</taxon>
        <taxon>Arthropoda</taxon>
        <taxon>Hexapoda</taxon>
        <taxon>Insecta</taxon>
        <taxon>Pterygota</taxon>
        <taxon>Neoptera</taxon>
        <taxon>Endopterygota</taxon>
        <taxon>Diptera</taxon>
        <taxon>Nematocera</taxon>
        <taxon>Culicoidea</taxon>
        <taxon>Culicidae</taxon>
        <taxon>Anophelinae</taxon>
        <taxon>Anopheles</taxon>
    </lineage>
</organism>
<evidence type="ECO:0000256" key="1">
    <source>
        <dbReference type="ARBA" id="ARBA00022889"/>
    </source>
</evidence>
<feature type="region of interest" description="Disordered" evidence="2">
    <location>
        <begin position="1488"/>
        <end position="1512"/>
    </location>
</feature>
<feature type="region of interest" description="Disordered" evidence="2">
    <location>
        <begin position="2039"/>
        <end position="2059"/>
    </location>
</feature>
<feature type="compositionally biased region" description="Gly residues" evidence="2">
    <location>
        <begin position="617"/>
        <end position="629"/>
    </location>
</feature>
<feature type="region of interest" description="Disordered" evidence="2">
    <location>
        <begin position="533"/>
        <end position="674"/>
    </location>
</feature>
<feature type="domain" description="Dilute" evidence="5">
    <location>
        <begin position="742"/>
        <end position="970"/>
    </location>
</feature>
<proteinExistence type="predicted"/>
<feature type="domain" description="PDZ" evidence="3">
    <location>
        <begin position="1066"/>
        <end position="1151"/>
    </location>
</feature>
<dbReference type="PROSITE" id="PS50200">
    <property type="entry name" value="RA"/>
    <property type="match status" value="2"/>
</dbReference>
<feature type="compositionally biased region" description="Low complexity" evidence="2">
    <location>
        <begin position="1419"/>
        <end position="1444"/>
    </location>
</feature>
<dbReference type="GO" id="GO:0032880">
    <property type="term" value="P:regulation of protein localization"/>
    <property type="evidence" value="ECO:0007669"/>
    <property type="project" value="TreeGrafter"/>
</dbReference>
<feature type="compositionally biased region" description="Basic residues" evidence="2">
    <location>
        <begin position="564"/>
        <end position="574"/>
    </location>
</feature>
<evidence type="ECO:0000259" key="4">
    <source>
        <dbReference type="PROSITE" id="PS50200"/>
    </source>
</evidence>
<dbReference type="Pfam" id="PF00498">
    <property type="entry name" value="FHA"/>
    <property type="match status" value="1"/>
</dbReference>
<dbReference type="FunFam" id="2.60.200.20:FF:000024">
    <property type="entry name" value="afadin isoform X2"/>
    <property type="match status" value="1"/>
</dbReference>
<dbReference type="VEuPathDB" id="VectorBase:ACON004039"/>
<dbReference type="CDD" id="cd15471">
    <property type="entry name" value="Myo5p-like_CBD_afadin"/>
    <property type="match status" value="1"/>
</dbReference>
<reference evidence="6" key="2">
    <citation type="submission" date="2020-05" db="UniProtKB">
        <authorList>
            <consortium name="EnsemblMetazoa"/>
        </authorList>
    </citation>
    <scope>IDENTIFICATION</scope>
    <source>
        <strain evidence="6">Ngousso</strain>
    </source>
</reference>
<dbReference type="Pfam" id="PF00788">
    <property type="entry name" value="RA"/>
    <property type="match status" value="2"/>
</dbReference>
<evidence type="ECO:0000313" key="6">
    <source>
        <dbReference type="EnsemblMetazoa" id="ACON004039-PB"/>
    </source>
</evidence>
<dbReference type="PROSITE" id="PS50106">
    <property type="entry name" value="PDZ"/>
    <property type="match status" value="1"/>
</dbReference>
<dbReference type="PANTHER" id="PTHR10398:SF2">
    <property type="entry name" value="AFADIN"/>
    <property type="match status" value="1"/>
</dbReference>
<feature type="compositionally biased region" description="Polar residues" evidence="2">
    <location>
        <begin position="1666"/>
        <end position="1680"/>
    </location>
</feature>
<dbReference type="SMART" id="SM00228">
    <property type="entry name" value="PDZ"/>
    <property type="match status" value="1"/>
</dbReference>
<dbReference type="SUPFAM" id="SSF49879">
    <property type="entry name" value="SMAD/FHA domain"/>
    <property type="match status" value="1"/>
</dbReference>
<dbReference type="GO" id="GO:0050839">
    <property type="term" value="F:cell adhesion molecule binding"/>
    <property type="evidence" value="ECO:0007669"/>
    <property type="project" value="TreeGrafter"/>
</dbReference>
<dbReference type="Proteomes" id="UP001105220">
    <property type="component" value="Unplaced"/>
</dbReference>
<feature type="region of interest" description="Disordered" evidence="2">
    <location>
        <begin position="1592"/>
        <end position="1619"/>
    </location>
</feature>
<dbReference type="InterPro" id="IPR000159">
    <property type="entry name" value="RA_dom"/>
</dbReference>
<dbReference type="VEuPathDB" id="VectorBase:ACON2_032568"/>
<name>A0A6E8VHY5_ANOCL</name>
<dbReference type="CDD" id="cd01782">
    <property type="entry name" value="RA1_Afadin"/>
    <property type="match status" value="1"/>
</dbReference>
<dbReference type="InterPro" id="IPR029071">
    <property type="entry name" value="Ubiquitin-like_domsf"/>
</dbReference>
<dbReference type="InterPro" id="IPR008984">
    <property type="entry name" value="SMAD_FHA_dom_sf"/>
</dbReference>
<feature type="region of interest" description="Disordered" evidence="2">
    <location>
        <begin position="1658"/>
        <end position="1712"/>
    </location>
</feature>
<dbReference type="CDD" id="cd01781">
    <property type="entry name" value="RA2_Afadin"/>
    <property type="match status" value="1"/>
</dbReference>
<sequence length="2059" mass="226699">MSLNEKRMFDRETLRSVIQQWNTVRLDIFALSEPNENLEFHGVMRFYFQDEGQKVATKCIRVASDATVSDVIETLIEKFRPDMRMLSLPNYALYVVHANGEERKLNPDEKPLLVQLNWHNDDREGRFLLKNSHPDLFQQHSGLSALQLVACALAFKRKLSKREKKEQKKKEKLNKLQSAGGGTGGPDSENHVAEKLYTELPETSFTRSISNPEAVMRRRRQQKLEKKLQQFRSRDGGPDTGGTLKIYGESLCRDVPYKTLLLSIRDCAQAVVREMLSKYGMDKVDPLHYCLVQVRFSPYVNSDGSEYILDDDECPLSILMNHPTSRGSIMFHVRRRPADSQPRRRKKKPLGVSNGGNNIGGDREGPMLIEITHSGDGGRRVKLGSEPIEVGSANTNALQLFGPSIQARHCLISMHDGVCTVTPLHADGTTFVNGHHIQQPTILHNGSVVMFGRVASYRFVDSPSDGRYNLALSQSQLDSACLYESRSPTSPTSWNDEESRPISPISTVQMGGKLPGGGGGGSFLDGPIASTSAESATAAQQQANAFAKSASFDMQSATAAQPHPHMHHHHHHHPSGLLVTALDGPEAMGADDTASYKGGHAGGTNDHNEGEQQQHHAGGGGPLGAGNGGETETKSISSFKSIGSTADRTSTFPKLQPSHAATSISGEPGGQEPILPAVLEFPEQNQEPFLQSVISELDVNSPNFKLAPVYTLYLCARYRASTHYRPDLQPTERAHKLTVFLHHVANLIQNVVQEQYTDAKILSFWMANSSEFLHFLKSDRHISAFSVQAQEVLAESVQTAFRNLVSIFHVELSQTLNQFLSENIDHDSAAGLVLSVLGSAMALLRRCRVNAALTIQLFSQLFHYINVVCFNKFVTTSHMCTSAWGKALSERLSLLELWAEKQGLELAADCHLAKINQCAQFLQAPKTSVSDVQQLACSCFRLNSLQMAALLSQETIPRNLIDTAVRMAESVADELSRADGREIRLEESPELPLALLLPDDGFSCDVVRGIPAGLVDFLNPFQMAGWCRLASQPTSIGLWTVYMHQFNHGRSPSVMSSKLPQPEVQIIKLHKNANGMGLSIVAAKGAGQERLGIYIKSVVGGGAADLDGRLQAGDQLLEVDGQSLIGITQERAADHLVRTGPIVTLKVAKQGAIYHGLATLLQQPSPVIQREMENEFNCNVYDNDGNHRYHFGRSNESLNFYGSGGGSHQSRRGSLRRPLSSVMMNHTYSTPYLTQNDAAYRRMSNPDISQRRYSLSLSHEDILSNDQLQQIHFDPRYRDCRSSNSLNSIYYNQQRSRSNSLNSIGRIGTGIKPVRYDTPPSIYVEDYDSRSNSHSSREMIKIEETAEPETPVIEERRPSCVFEIRIEAPSTESNLSFVADVNLDDIPFIDEDDADEEDAPGSRSRGAGDSSGVNVSTQTAAATPSVVVNPPSSSSSTATAGVSTNHSVNSNITAVGGGPLPSIMINTASRRGSNASCRKTVSFDIINDRHPYDDSEEGDRANRKQYNNGQSNVENNVATNLQTDAWSAAAAVPANSRVSNRLNNNQIFIDNIPAEHSEVATFVGPFQSVLHSSGGIAKGFDGIAGDVESNNNGQSVEDPHNTIARTTNATGGESRAQERPIDTIRDYVVRHFSGAANINVNNNYYCSNSVDRRQRNIKLDSDDETTTTSVYPQDVSTPSEQEPRKSGSNGDDRLVDNRTGAHFPTDSNYAPSATLDNDHCNLLRNIQLLKADAAFVAPVEHNDSNGDPGNNDPHHHHHPHHHHLHHTGQGGAKVSKPPETTSSCFGTAPEEMNTSHPDGTIKFGQGKVKALTKFYDSLKDTNNNPIKKYAKPHDCTDSPARHVRKYEIIEPMNCPDDITANHLSKDEERQIMNQLQLWSKFGSDSEELHLAPVSSFRRSQSCDTLLNDPPEGEGNNNVEEHCELSFERLDSGNNPYGCKRTATKASPNSSDLHAAYHGLHPHTLPSGFLLRKVKKCHPSCKNIENQKVTLSFLYGRNSPPVEQQQHHRTSCPDLSSIRQTPRQLKKQHNILRLLKHINNKLGDASDSESMPPTANEEDS</sequence>
<feature type="compositionally biased region" description="Low complexity" evidence="2">
    <location>
        <begin position="533"/>
        <end position="551"/>
    </location>
</feature>
<feature type="domain" description="Ras-associating" evidence="4">
    <location>
        <begin position="240"/>
        <end position="338"/>
    </location>
</feature>
<dbReference type="Gene3D" id="2.30.42.10">
    <property type="match status" value="1"/>
</dbReference>
<feature type="region of interest" description="Disordered" evidence="2">
    <location>
        <begin position="334"/>
        <end position="366"/>
    </location>
</feature>
<dbReference type="GO" id="GO:0007155">
    <property type="term" value="P:cell adhesion"/>
    <property type="evidence" value="ECO:0007669"/>
    <property type="project" value="UniProtKB-KW"/>
</dbReference>
<feature type="compositionally biased region" description="Polar residues" evidence="2">
    <location>
        <begin position="634"/>
        <end position="665"/>
    </location>
</feature>